<sequence length="69" mass="7506">TQCSNYYHFGYHNNKGASPASCHCCTLPHPTGDHSCPTSTCRLRGSPCSHFTLRCVNCDGPHESHSPVC</sequence>
<dbReference type="AlphaFoldDB" id="A0A3N4IW15"/>
<proteinExistence type="predicted"/>
<name>A0A3N4IW15_9PEZI</name>
<keyword evidence="2" id="KW-1185">Reference proteome</keyword>
<evidence type="ECO:0000313" key="1">
    <source>
        <dbReference type="EMBL" id="RPA90392.1"/>
    </source>
</evidence>
<organism evidence="1 2">
    <name type="scientific">Choiromyces venosus 120613-1</name>
    <dbReference type="NCBI Taxonomy" id="1336337"/>
    <lineage>
        <taxon>Eukaryota</taxon>
        <taxon>Fungi</taxon>
        <taxon>Dikarya</taxon>
        <taxon>Ascomycota</taxon>
        <taxon>Pezizomycotina</taxon>
        <taxon>Pezizomycetes</taxon>
        <taxon>Pezizales</taxon>
        <taxon>Tuberaceae</taxon>
        <taxon>Choiromyces</taxon>
    </lineage>
</organism>
<reference evidence="1 2" key="1">
    <citation type="journal article" date="2018" name="Nat. Ecol. Evol.">
        <title>Pezizomycetes genomes reveal the molecular basis of ectomycorrhizal truffle lifestyle.</title>
        <authorList>
            <person name="Murat C."/>
            <person name="Payen T."/>
            <person name="Noel B."/>
            <person name="Kuo A."/>
            <person name="Morin E."/>
            <person name="Chen J."/>
            <person name="Kohler A."/>
            <person name="Krizsan K."/>
            <person name="Balestrini R."/>
            <person name="Da Silva C."/>
            <person name="Montanini B."/>
            <person name="Hainaut M."/>
            <person name="Levati E."/>
            <person name="Barry K.W."/>
            <person name="Belfiori B."/>
            <person name="Cichocki N."/>
            <person name="Clum A."/>
            <person name="Dockter R.B."/>
            <person name="Fauchery L."/>
            <person name="Guy J."/>
            <person name="Iotti M."/>
            <person name="Le Tacon F."/>
            <person name="Lindquist E.A."/>
            <person name="Lipzen A."/>
            <person name="Malagnac F."/>
            <person name="Mello A."/>
            <person name="Molinier V."/>
            <person name="Miyauchi S."/>
            <person name="Poulain J."/>
            <person name="Riccioni C."/>
            <person name="Rubini A."/>
            <person name="Sitrit Y."/>
            <person name="Splivallo R."/>
            <person name="Traeger S."/>
            <person name="Wang M."/>
            <person name="Zifcakova L."/>
            <person name="Wipf D."/>
            <person name="Zambonelli A."/>
            <person name="Paolocci F."/>
            <person name="Nowrousian M."/>
            <person name="Ottonello S."/>
            <person name="Baldrian P."/>
            <person name="Spatafora J.W."/>
            <person name="Henrissat B."/>
            <person name="Nagy L.G."/>
            <person name="Aury J.M."/>
            <person name="Wincker P."/>
            <person name="Grigoriev I.V."/>
            <person name="Bonfante P."/>
            <person name="Martin F.M."/>
        </authorList>
    </citation>
    <scope>NUCLEOTIDE SEQUENCE [LARGE SCALE GENOMIC DNA]</scope>
    <source>
        <strain evidence="1 2">120613-1</strain>
    </source>
</reference>
<accession>A0A3N4IW15</accession>
<evidence type="ECO:0000313" key="2">
    <source>
        <dbReference type="Proteomes" id="UP000276215"/>
    </source>
</evidence>
<feature type="non-terminal residue" evidence="1">
    <location>
        <position position="69"/>
    </location>
</feature>
<gene>
    <name evidence="1" type="ORF">L873DRAFT_1569563</name>
</gene>
<dbReference type="OrthoDB" id="8047520at2759"/>
<dbReference type="EMBL" id="ML120527">
    <property type="protein sequence ID" value="RPA90392.1"/>
    <property type="molecule type" value="Genomic_DNA"/>
</dbReference>
<dbReference type="Proteomes" id="UP000276215">
    <property type="component" value="Unassembled WGS sequence"/>
</dbReference>
<protein>
    <submittedName>
        <fullName evidence="1">Uncharacterized protein</fullName>
    </submittedName>
</protein>
<feature type="non-terminal residue" evidence="1">
    <location>
        <position position="1"/>
    </location>
</feature>